<dbReference type="AlphaFoldDB" id="A0A835E5F7"/>
<keyword evidence="1" id="KW-0863">Zinc-finger</keyword>
<dbReference type="PANTHER" id="PTHR31286:SF134">
    <property type="entry name" value="OS01G0559450 PROTEIN"/>
    <property type="match status" value="1"/>
</dbReference>
<gene>
    <name evidence="4" type="ORF">HU200_056150</name>
</gene>
<evidence type="ECO:0000259" key="3">
    <source>
        <dbReference type="PROSITE" id="PS50158"/>
    </source>
</evidence>
<dbReference type="SUPFAM" id="SSF57756">
    <property type="entry name" value="Retrovirus zinc finger-like domains"/>
    <property type="match status" value="1"/>
</dbReference>
<name>A0A835E5F7_9POAL</name>
<dbReference type="GO" id="GO:0003676">
    <property type="term" value="F:nucleic acid binding"/>
    <property type="evidence" value="ECO:0007669"/>
    <property type="project" value="InterPro"/>
</dbReference>
<dbReference type="OrthoDB" id="696115at2759"/>
<feature type="domain" description="CCHC-type" evidence="3">
    <location>
        <begin position="120"/>
        <end position="135"/>
    </location>
</feature>
<dbReference type="InterPro" id="IPR036875">
    <property type="entry name" value="Znf_CCHC_sf"/>
</dbReference>
<evidence type="ECO:0000313" key="4">
    <source>
        <dbReference type="EMBL" id="KAF8662553.1"/>
    </source>
</evidence>
<dbReference type="EMBL" id="JACEFO010002380">
    <property type="protein sequence ID" value="KAF8662553.1"/>
    <property type="molecule type" value="Genomic_DNA"/>
</dbReference>
<dbReference type="InterPro" id="IPR025836">
    <property type="entry name" value="Zn_knuckle_CX2CX4HX4C"/>
</dbReference>
<protein>
    <recommendedName>
        <fullName evidence="3">CCHC-type domain-containing protein</fullName>
    </recommendedName>
</protein>
<feature type="region of interest" description="Disordered" evidence="2">
    <location>
        <begin position="196"/>
        <end position="219"/>
    </location>
</feature>
<dbReference type="PROSITE" id="PS50158">
    <property type="entry name" value="ZF_CCHC"/>
    <property type="match status" value="1"/>
</dbReference>
<feature type="compositionally biased region" description="Gly residues" evidence="2">
    <location>
        <begin position="201"/>
        <end position="210"/>
    </location>
</feature>
<keyword evidence="1" id="KW-0862">Zinc</keyword>
<reference evidence="4" key="1">
    <citation type="submission" date="2020-07" db="EMBL/GenBank/DDBJ databases">
        <title>Genome sequence and genetic diversity analysis of an under-domesticated orphan crop, white fonio (Digitaria exilis).</title>
        <authorList>
            <person name="Bennetzen J.L."/>
            <person name="Chen S."/>
            <person name="Ma X."/>
            <person name="Wang X."/>
            <person name="Yssel A.E.J."/>
            <person name="Chaluvadi S.R."/>
            <person name="Johnson M."/>
            <person name="Gangashetty P."/>
            <person name="Hamidou F."/>
            <person name="Sanogo M.D."/>
            <person name="Zwaenepoel A."/>
            <person name="Wallace J."/>
            <person name="Van De Peer Y."/>
            <person name="Van Deynze A."/>
        </authorList>
    </citation>
    <scope>NUCLEOTIDE SEQUENCE</scope>
    <source>
        <tissue evidence="4">Leaves</tissue>
    </source>
</reference>
<sequence length="234" mass="25094">MEEETKVGKVRAVLAGGEEGHQKKDVMVENKEKKGGAVVDPVVEAVADDDVEQVGEVNMDRRELEEQVGRVLEVGEERMDYKRVRVDFLLAKPLVPSVQRKVKDCGVMEFTKYEGVPHFCFVCGRIGHAVRECPEELDGAGGVNFGTSLRCSPQKKDVGRRITIPAVVPAERKGLHFSGAQIDRFMMGASSSNLASKGRSFRGGSGGGRAGMAEDGSAEADNAAADLAKGVASM</sequence>
<keyword evidence="1" id="KW-0479">Metal-binding</keyword>
<accession>A0A835E5F7</accession>
<evidence type="ECO:0000256" key="2">
    <source>
        <dbReference type="SAM" id="MobiDB-lite"/>
    </source>
</evidence>
<evidence type="ECO:0000313" key="5">
    <source>
        <dbReference type="Proteomes" id="UP000636709"/>
    </source>
</evidence>
<comment type="caution">
    <text evidence="4">The sequence shown here is derived from an EMBL/GenBank/DDBJ whole genome shotgun (WGS) entry which is preliminary data.</text>
</comment>
<dbReference type="PANTHER" id="PTHR31286">
    <property type="entry name" value="GLYCINE-RICH CELL WALL STRUCTURAL PROTEIN 1.8-LIKE"/>
    <property type="match status" value="1"/>
</dbReference>
<dbReference type="InterPro" id="IPR001878">
    <property type="entry name" value="Znf_CCHC"/>
</dbReference>
<dbReference type="Pfam" id="PF14392">
    <property type="entry name" value="zf-CCHC_4"/>
    <property type="match status" value="1"/>
</dbReference>
<keyword evidence="5" id="KW-1185">Reference proteome</keyword>
<proteinExistence type="predicted"/>
<evidence type="ECO:0000256" key="1">
    <source>
        <dbReference type="PROSITE-ProRule" id="PRU00047"/>
    </source>
</evidence>
<dbReference type="Proteomes" id="UP000636709">
    <property type="component" value="Unassembled WGS sequence"/>
</dbReference>
<dbReference type="InterPro" id="IPR040256">
    <property type="entry name" value="At4g02000-like"/>
</dbReference>
<dbReference type="GO" id="GO:0008270">
    <property type="term" value="F:zinc ion binding"/>
    <property type="evidence" value="ECO:0007669"/>
    <property type="project" value="UniProtKB-KW"/>
</dbReference>
<organism evidence="4 5">
    <name type="scientific">Digitaria exilis</name>
    <dbReference type="NCBI Taxonomy" id="1010633"/>
    <lineage>
        <taxon>Eukaryota</taxon>
        <taxon>Viridiplantae</taxon>
        <taxon>Streptophyta</taxon>
        <taxon>Embryophyta</taxon>
        <taxon>Tracheophyta</taxon>
        <taxon>Spermatophyta</taxon>
        <taxon>Magnoliopsida</taxon>
        <taxon>Liliopsida</taxon>
        <taxon>Poales</taxon>
        <taxon>Poaceae</taxon>
        <taxon>PACMAD clade</taxon>
        <taxon>Panicoideae</taxon>
        <taxon>Panicodae</taxon>
        <taxon>Paniceae</taxon>
        <taxon>Anthephorinae</taxon>
        <taxon>Digitaria</taxon>
    </lineage>
</organism>